<evidence type="ECO:0000313" key="5">
    <source>
        <dbReference type="EMBL" id="EAS00874.2"/>
    </source>
</evidence>
<evidence type="ECO:0000256" key="1">
    <source>
        <dbReference type="ARBA" id="ARBA00023303"/>
    </source>
</evidence>
<protein>
    <submittedName>
        <fullName evidence="5">Cation channel family protein</fullName>
    </submittedName>
</protein>
<feature type="compositionally biased region" description="Polar residues" evidence="2">
    <location>
        <begin position="1264"/>
        <end position="1299"/>
    </location>
</feature>
<dbReference type="KEGG" id="tet:TTHERM_00310440"/>
<dbReference type="PANTHER" id="PTHR45689:SF5">
    <property type="entry name" value="I[[H]] CHANNEL, ISOFORM E"/>
    <property type="match status" value="1"/>
</dbReference>
<feature type="transmembrane region" description="Helical" evidence="3">
    <location>
        <begin position="565"/>
        <end position="590"/>
    </location>
</feature>
<feature type="transmembrane region" description="Helical" evidence="3">
    <location>
        <begin position="658"/>
        <end position="678"/>
    </location>
</feature>
<feature type="compositionally biased region" description="Polar residues" evidence="2">
    <location>
        <begin position="377"/>
        <end position="396"/>
    </location>
</feature>
<keyword evidence="1" id="KW-0813">Transport</keyword>
<evidence type="ECO:0000313" key="6">
    <source>
        <dbReference type="Proteomes" id="UP000009168"/>
    </source>
</evidence>
<feature type="domain" description="Cyclic nucleotide-binding" evidence="4">
    <location>
        <begin position="796"/>
        <end position="886"/>
    </location>
</feature>
<accession>I7M2N4</accession>
<dbReference type="EMBL" id="GG662608">
    <property type="protein sequence ID" value="EAS00874.2"/>
    <property type="molecule type" value="Genomic_DNA"/>
</dbReference>
<dbReference type="SUPFAM" id="SSF81324">
    <property type="entry name" value="Voltage-gated potassium channels"/>
    <property type="match status" value="1"/>
</dbReference>
<feature type="compositionally biased region" description="Polar residues" evidence="2">
    <location>
        <begin position="1184"/>
        <end position="1195"/>
    </location>
</feature>
<dbReference type="InterPro" id="IPR000595">
    <property type="entry name" value="cNMP-bd_dom"/>
</dbReference>
<dbReference type="OrthoDB" id="73653at2759"/>
<feature type="region of interest" description="Disordered" evidence="2">
    <location>
        <begin position="104"/>
        <end position="128"/>
    </location>
</feature>
<feature type="compositionally biased region" description="Polar residues" evidence="2">
    <location>
        <begin position="1548"/>
        <end position="1558"/>
    </location>
</feature>
<keyword evidence="3" id="KW-0472">Membrane</keyword>
<dbReference type="Pfam" id="PF00027">
    <property type="entry name" value="cNMP_binding"/>
    <property type="match status" value="1"/>
</dbReference>
<feature type="compositionally biased region" description="Acidic residues" evidence="2">
    <location>
        <begin position="1166"/>
        <end position="1176"/>
    </location>
</feature>
<dbReference type="Gene3D" id="2.60.120.10">
    <property type="entry name" value="Jelly Rolls"/>
    <property type="match status" value="1"/>
</dbReference>
<reference evidence="6" key="1">
    <citation type="journal article" date="2006" name="PLoS Biol.">
        <title>Macronuclear genome sequence of the ciliate Tetrahymena thermophila, a model eukaryote.</title>
        <authorList>
            <person name="Eisen J.A."/>
            <person name="Coyne R.S."/>
            <person name="Wu M."/>
            <person name="Wu D."/>
            <person name="Thiagarajan M."/>
            <person name="Wortman J.R."/>
            <person name="Badger J.H."/>
            <person name="Ren Q."/>
            <person name="Amedeo P."/>
            <person name="Jones K.M."/>
            <person name="Tallon L.J."/>
            <person name="Delcher A.L."/>
            <person name="Salzberg S.L."/>
            <person name="Silva J.C."/>
            <person name="Haas B.J."/>
            <person name="Majoros W.H."/>
            <person name="Farzad M."/>
            <person name="Carlton J.M."/>
            <person name="Smith R.K. Jr."/>
            <person name="Garg J."/>
            <person name="Pearlman R.E."/>
            <person name="Karrer K.M."/>
            <person name="Sun L."/>
            <person name="Manning G."/>
            <person name="Elde N.C."/>
            <person name="Turkewitz A.P."/>
            <person name="Asai D.J."/>
            <person name="Wilkes D.E."/>
            <person name="Wang Y."/>
            <person name="Cai H."/>
            <person name="Collins K."/>
            <person name="Stewart B.A."/>
            <person name="Lee S.R."/>
            <person name="Wilamowska K."/>
            <person name="Weinberg Z."/>
            <person name="Ruzzo W.L."/>
            <person name="Wloga D."/>
            <person name="Gaertig J."/>
            <person name="Frankel J."/>
            <person name="Tsao C.-C."/>
            <person name="Gorovsky M.A."/>
            <person name="Keeling P.J."/>
            <person name="Waller R.F."/>
            <person name="Patron N.J."/>
            <person name="Cherry J.M."/>
            <person name="Stover N.A."/>
            <person name="Krieger C.J."/>
            <person name="del Toro C."/>
            <person name="Ryder H.F."/>
            <person name="Williamson S.C."/>
            <person name="Barbeau R.A."/>
            <person name="Hamilton E.P."/>
            <person name="Orias E."/>
        </authorList>
    </citation>
    <scope>NUCLEOTIDE SEQUENCE [LARGE SCALE GENOMIC DNA]</scope>
    <source>
        <strain evidence="6">SB210</strain>
    </source>
</reference>
<name>I7M2N4_TETTS</name>
<feature type="compositionally biased region" description="Polar residues" evidence="2">
    <location>
        <begin position="1247"/>
        <end position="1257"/>
    </location>
</feature>
<dbReference type="InterPro" id="IPR014710">
    <property type="entry name" value="RmlC-like_jellyroll"/>
</dbReference>
<feature type="region of interest" description="Disordered" evidence="2">
    <location>
        <begin position="1154"/>
        <end position="1214"/>
    </location>
</feature>
<dbReference type="GO" id="GO:0035725">
    <property type="term" value="P:sodium ion transmembrane transport"/>
    <property type="evidence" value="ECO:0007669"/>
    <property type="project" value="TreeGrafter"/>
</dbReference>
<feature type="region of interest" description="Disordered" evidence="2">
    <location>
        <begin position="1243"/>
        <end position="1299"/>
    </location>
</feature>
<dbReference type="Gene3D" id="1.10.287.70">
    <property type="match status" value="1"/>
</dbReference>
<dbReference type="eggNOG" id="KOG0501">
    <property type="taxonomic scope" value="Eukaryota"/>
</dbReference>
<dbReference type="CDD" id="cd00038">
    <property type="entry name" value="CAP_ED"/>
    <property type="match status" value="1"/>
</dbReference>
<sequence length="1573" mass="182867">MDNYKNKFHKNEISNIGSYKTDYNSIQANTPISENSQSIMPLNHNDEDKHSFFLEGPFIRQIQNSNGIQQNMINMKTVPTYSGDHNHLRGAEQRKRLFVQHRNSDLSDQVKQQDEEQQEVHSPSLTSKSFIFRDQDNVDDINDNKAEISGFIKKRIKKQKSNTAFENNFDSSQKKMQLQGEQQKIKSQTEIGQVSIESNKKNVIINGSTKAENQQQNSSSQLGAFSAQNTIAKNSIGFNEVNDKIKGSNPSSNNQSFVELQQIQLNSNLGKGQILQDLNNAKSSLSNAFNENVDRNDFDASILKNKDISIHQSDSALNLNAAIIPKNLNSNSLNFNQFDIKTLDVGNGNQLNSRNMRRGSNLLEIPSPSQIATYSNQNNTIQRRNSDKSQISQRTQNKTKKRNFLKAFYFTYKFLQIMRFVRKYKNIYMLEKKHFKLIKDNAFGGLYERLGQRNTLTKIFSKLSYYLFDIKSPFHAFQPTSLPLLIFEFSILIILLFLTFYIPLKVCFSNAVDFHEPENLTTFIGIVPYLLMLEMIINLNTAYFSQGTTIVDRKLIIKRYFKFKFWIDIISIICLDQSSIIPLVFIIRVYQIFKILYDFDESFQIQFKFPTTFELTKLCFIILYVAHIFACGFKLILNYQSNEQETWIAKTNVFHKSWIEIYIAALYFAFTTMITVGFGDIVPYSLIERVYVIIMQLISCGVFAYAINTIGSIFQEIARKSAEYRQQKQEIIDYMMRRKITKQTQIKVLKYLEYIHSSSDAGHQKGYEILNLLSKRLRDVVYKEYYGRILIQYKLFNRKFSEKFLKTLSLYMREQTLGPGEVLYNEGELDQRLFYVQSGEIELYTDLQENGHKDLMLHILKQGDYFGQFQFLGNITSKNAARSLNVSQIVYCTLEDFISVIRQFPNDFEVYCSMKDSINFSDEKLDVMCSGCGRYNHQVHNCPLLHYEIDKEAHIRRYIHSDPQKRDENFSRVKPYFSKWASKMQIQTNREAAPPSSKKRDKNFQYQRFNVKREYYDLRIALRMLRIRLRDSEEKNLSEEQLQKIYNEQDDRKFILETDVPNCYSLQIHRQKNILSKRNGQDDDDNDDEEDDDLYEEEFADYEDIMNNDHSQATNQIYNNINQQSYQKMSTLNSQIHVPTEKSLYIKMPSEHNFKASGTTSKVMEESSEDYDDDDSNDNKKITRSGNLDKNNQNANRDENIVNPPRKQSNQHYNRQQNSNEFNQQFADEDIAYQQKSVFYRGHEQGQAVSPSPTGRYQNRHKTLNPSSFNNLSQNVETYFKGSQNDNNPSSMSSLALQQQYSKRKGTVLSSIHQGSSKLKQQGSQDFSINIQRTGTLNSKGFAKNSSKKLSERNILSRSNTGKLSKKESTKDQSKLIQPSLTQLAKFANTIRDNYSEKINKNQNGSQYSSQQDQNLMFCIMDFEKQCEFVHYLPWNNISMVLKSFKKIYKSRQEQIYANNKSVKTFKTLKTMKMNGNSQVGKKAFMDTPLNLAQGNMLYNNHQSGTINYFGNQQSFYGNCIPQDNSNQNSNLQNQVAQDKGVITINVPQNESPPSSNFKPEKKQLQISFKLQQ</sequence>
<dbReference type="InterPro" id="IPR018490">
    <property type="entry name" value="cNMP-bd_dom_sf"/>
</dbReference>
<dbReference type="SMART" id="SM00100">
    <property type="entry name" value="cNMP"/>
    <property type="match status" value="1"/>
</dbReference>
<dbReference type="InterPro" id="IPR003938">
    <property type="entry name" value="K_chnl_volt-dep_EAG/ELK/ERG"/>
</dbReference>
<dbReference type="InterPro" id="IPR013099">
    <property type="entry name" value="K_chnl_dom"/>
</dbReference>
<keyword evidence="6" id="KW-1185">Reference proteome</keyword>
<feature type="region of interest" description="Disordered" evidence="2">
    <location>
        <begin position="377"/>
        <end position="397"/>
    </location>
</feature>
<dbReference type="InterPro" id="IPR051413">
    <property type="entry name" value="K/Na_HCN_channel"/>
</dbReference>
<feature type="compositionally biased region" description="Low complexity" evidence="2">
    <location>
        <begin position="1314"/>
        <end position="1325"/>
    </location>
</feature>
<evidence type="ECO:0000259" key="4">
    <source>
        <dbReference type="PROSITE" id="PS50042"/>
    </source>
</evidence>
<dbReference type="PRINTS" id="PR01463">
    <property type="entry name" value="EAGCHANLFMLY"/>
</dbReference>
<dbReference type="Proteomes" id="UP000009168">
    <property type="component" value="Unassembled WGS sequence"/>
</dbReference>
<evidence type="ECO:0000256" key="2">
    <source>
        <dbReference type="SAM" id="MobiDB-lite"/>
    </source>
</evidence>
<dbReference type="PROSITE" id="PS50042">
    <property type="entry name" value="CNMP_BINDING_3"/>
    <property type="match status" value="1"/>
</dbReference>
<dbReference type="PANTHER" id="PTHR45689">
    <property type="entry name" value="I[[H]] CHANNEL, ISOFORM E"/>
    <property type="match status" value="1"/>
</dbReference>
<feature type="transmembrane region" description="Helical" evidence="3">
    <location>
        <begin position="690"/>
        <end position="714"/>
    </location>
</feature>
<proteinExistence type="predicted"/>
<keyword evidence="3" id="KW-0812">Transmembrane</keyword>
<dbReference type="GeneID" id="7842781"/>
<dbReference type="GO" id="GO:0005249">
    <property type="term" value="F:voltage-gated potassium channel activity"/>
    <property type="evidence" value="ECO:0007669"/>
    <property type="project" value="InterPro"/>
</dbReference>
<feature type="region of interest" description="Disordered" evidence="2">
    <location>
        <begin position="1548"/>
        <end position="1573"/>
    </location>
</feature>
<dbReference type="Gene3D" id="1.10.287.630">
    <property type="entry name" value="Helix hairpin bin"/>
    <property type="match status" value="1"/>
</dbReference>
<feature type="region of interest" description="Disordered" evidence="2">
    <location>
        <begin position="1306"/>
        <end position="1325"/>
    </location>
</feature>
<dbReference type="InParanoid" id="I7M2N4"/>
<feature type="transmembrane region" description="Helical" evidence="3">
    <location>
        <begin position="522"/>
        <end position="544"/>
    </location>
</feature>
<feature type="transmembrane region" description="Helical" evidence="3">
    <location>
        <begin position="482"/>
        <end position="502"/>
    </location>
</feature>
<keyword evidence="1" id="KW-0407">Ion channel</keyword>
<dbReference type="GO" id="GO:0098855">
    <property type="term" value="C:HCN channel complex"/>
    <property type="evidence" value="ECO:0007669"/>
    <property type="project" value="TreeGrafter"/>
</dbReference>
<dbReference type="SUPFAM" id="SSF51206">
    <property type="entry name" value="cAMP-binding domain-like"/>
    <property type="match status" value="1"/>
</dbReference>
<dbReference type="RefSeq" id="XP_001021119.2">
    <property type="nucleotide sequence ID" value="XM_001021119.2"/>
</dbReference>
<evidence type="ECO:0000256" key="3">
    <source>
        <dbReference type="SAM" id="Phobius"/>
    </source>
</evidence>
<feature type="compositionally biased region" description="Polar residues" evidence="2">
    <location>
        <begin position="1354"/>
        <end position="1363"/>
    </location>
</feature>
<organism evidence="5 6">
    <name type="scientific">Tetrahymena thermophila (strain SB210)</name>
    <dbReference type="NCBI Taxonomy" id="312017"/>
    <lineage>
        <taxon>Eukaryota</taxon>
        <taxon>Sar</taxon>
        <taxon>Alveolata</taxon>
        <taxon>Ciliophora</taxon>
        <taxon>Intramacronucleata</taxon>
        <taxon>Oligohymenophorea</taxon>
        <taxon>Hymenostomatida</taxon>
        <taxon>Tetrahymenina</taxon>
        <taxon>Tetrahymenidae</taxon>
        <taxon>Tetrahymena</taxon>
    </lineage>
</organism>
<dbReference type="GO" id="GO:0003254">
    <property type="term" value="P:regulation of membrane depolarization"/>
    <property type="evidence" value="ECO:0007669"/>
    <property type="project" value="TreeGrafter"/>
</dbReference>
<feature type="region of interest" description="Disordered" evidence="2">
    <location>
        <begin position="1338"/>
        <end position="1375"/>
    </location>
</feature>
<keyword evidence="3" id="KW-1133">Transmembrane helix</keyword>
<feature type="compositionally biased region" description="Basic and acidic residues" evidence="2">
    <location>
        <begin position="1365"/>
        <end position="1374"/>
    </location>
</feature>
<feature type="transmembrane region" description="Helical" evidence="3">
    <location>
        <begin position="615"/>
        <end position="637"/>
    </location>
</feature>
<gene>
    <name evidence="5" type="ORF">TTHERM_00310440</name>
</gene>
<keyword evidence="1" id="KW-0406">Ion transport</keyword>
<dbReference type="Pfam" id="PF07885">
    <property type="entry name" value="Ion_trans_2"/>
    <property type="match status" value="1"/>
</dbReference>